<keyword evidence="2" id="KW-1185">Reference proteome</keyword>
<evidence type="ECO:0008006" key="3">
    <source>
        <dbReference type="Google" id="ProtNLM"/>
    </source>
</evidence>
<protein>
    <recommendedName>
        <fullName evidence="3">Transposase</fullName>
    </recommendedName>
</protein>
<dbReference type="RefSeq" id="WP_095312661.1">
    <property type="nucleotide sequence ID" value="NZ_JAMAWL010000003.1"/>
</dbReference>
<accession>A0A417YBX2</accession>
<organism evidence="1 2">
    <name type="scientific">Oceanobacillus profundus</name>
    <dbReference type="NCBI Taxonomy" id="372463"/>
    <lineage>
        <taxon>Bacteria</taxon>
        <taxon>Bacillati</taxon>
        <taxon>Bacillota</taxon>
        <taxon>Bacilli</taxon>
        <taxon>Bacillales</taxon>
        <taxon>Bacillaceae</taxon>
        <taxon>Oceanobacillus</taxon>
    </lineage>
</organism>
<comment type="caution">
    <text evidence="1">The sequence shown here is derived from an EMBL/GenBank/DDBJ whole genome shotgun (WGS) entry which is preliminary data.</text>
</comment>
<dbReference type="InterPro" id="IPR011856">
    <property type="entry name" value="tRNA_endonuc-like_dom_sf"/>
</dbReference>
<proteinExistence type="predicted"/>
<dbReference type="EMBL" id="QWEH01000016">
    <property type="protein sequence ID" value="RHW30105.1"/>
    <property type="molecule type" value="Genomic_DNA"/>
</dbReference>
<dbReference type="AlphaFoldDB" id="A0A417YBX2"/>
<dbReference type="GO" id="GO:0003676">
    <property type="term" value="F:nucleic acid binding"/>
    <property type="evidence" value="ECO:0007669"/>
    <property type="project" value="InterPro"/>
</dbReference>
<gene>
    <name evidence="1" type="ORF">D1B32_18715</name>
</gene>
<dbReference type="OrthoDB" id="5291587at2"/>
<evidence type="ECO:0000313" key="1">
    <source>
        <dbReference type="EMBL" id="RHW30105.1"/>
    </source>
</evidence>
<reference evidence="1 2" key="1">
    <citation type="journal article" date="2007" name="Int. J. Syst. Evol. Microbiol.">
        <title>Oceanobacillus profundus sp. nov., isolated from a deep-sea sediment core.</title>
        <authorList>
            <person name="Kim Y.G."/>
            <person name="Choi D.H."/>
            <person name="Hyun S."/>
            <person name="Cho B.C."/>
        </authorList>
    </citation>
    <scope>NUCLEOTIDE SEQUENCE [LARGE SCALE GENOMIC DNA]</scope>
    <source>
        <strain evidence="1 2">DSM 18246</strain>
    </source>
</reference>
<name>A0A417YBX2_9BACI</name>
<dbReference type="Gene3D" id="3.40.1350.10">
    <property type="match status" value="1"/>
</dbReference>
<dbReference type="SUPFAM" id="SSF52980">
    <property type="entry name" value="Restriction endonuclease-like"/>
    <property type="match status" value="1"/>
</dbReference>
<evidence type="ECO:0000313" key="2">
    <source>
        <dbReference type="Proteomes" id="UP000285456"/>
    </source>
</evidence>
<dbReference type="InterPro" id="IPR011335">
    <property type="entry name" value="Restrct_endonuc-II-like"/>
</dbReference>
<sequence length="76" mass="9296">MAKRNRGTTKKKIEKWTLEGRGQGVREDYKPWLTIQDVPSEGMQKIVYVSKLFRFVYILKRKRRYFIEVLEYLLRI</sequence>
<dbReference type="Proteomes" id="UP000285456">
    <property type="component" value="Unassembled WGS sequence"/>
</dbReference>